<dbReference type="Pfam" id="PF03091">
    <property type="entry name" value="CutA1"/>
    <property type="match status" value="1"/>
</dbReference>
<comment type="similarity">
    <text evidence="1">Belongs to the CutA family.</text>
</comment>
<dbReference type="GO" id="GO:0010038">
    <property type="term" value="P:response to metal ion"/>
    <property type="evidence" value="ECO:0007669"/>
    <property type="project" value="InterPro"/>
</dbReference>
<sequence length="106" mass="11769">MPYLVYMTVPGREAALRLARGLVERRLAAGVNVLPGAQSVYRWQGRVHEAEECLLLAQVSDAAFADVQAFVRSGHPYQLPCVLALPLADGLKPFLRWIERNSRPLA</sequence>
<dbReference type="PANTHER" id="PTHR23419:SF8">
    <property type="entry name" value="FI09726P"/>
    <property type="match status" value="1"/>
</dbReference>
<dbReference type="Gene3D" id="3.30.70.120">
    <property type="match status" value="1"/>
</dbReference>
<organism evidence="2 3">
    <name type="scientific">Desulfovibrio legallii</name>
    <dbReference type="NCBI Taxonomy" id="571438"/>
    <lineage>
        <taxon>Bacteria</taxon>
        <taxon>Pseudomonadati</taxon>
        <taxon>Thermodesulfobacteriota</taxon>
        <taxon>Desulfovibrionia</taxon>
        <taxon>Desulfovibrionales</taxon>
        <taxon>Desulfovibrionaceae</taxon>
        <taxon>Desulfovibrio</taxon>
    </lineage>
</organism>
<dbReference type="Proteomes" id="UP000292919">
    <property type="component" value="Unassembled WGS sequence"/>
</dbReference>
<dbReference type="SUPFAM" id="SSF54913">
    <property type="entry name" value="GlnB-like"/>
    <property type="match status" value="1"/>
</dbReference>
<proteinExistence type="inferred from homology"/>
<reference evidence="2 3" key="1">
    <citation type="submission" date="2018-12" db="EMBL/GenBank/DDBJ databases">
        <title>First genome draft of Desulfovibrio legallis sp. nov.</title>
        <authorList>
            <person name="Ben Dhia O."/>
            <person name="Najjari A."/>
            <person name="Ferjani R."/>
            <person name="Fhoula I."/>
            <person name="Fardeau M.-L."/>
            <person name="Boudabbous A."/>
            <person name="Ouzari H.I."/>
        </authorList>
    </citation>
    <scope>NUCLEOTIDE SEQUENCE [LARGE SCALE GENOMIC DNA]</scope>
    <source>
        <strain evidence="2 3">H1T</strain>
    </source>
</reference>
<name>A0A6H3FC43_9BACT</name>
<accession>A0A6H3FC43</accession>
<dbReference type="InterPro" id="IPR004323">
    <property type="entry name" value="Ion_tolerance_CutA"/>
</dbReference>
<evidence type="ECO:0000256" key="1">
    <source>
        <dbReference type="ARBA" id="ARBA00010169"/>
    </source>
</evidence>
<evidence type="ECO:0000313" key="2">
    <source>
        <dbReference type="EMBL" id="TBH80809.1"/>
    </source>
</evidence>
<evidence type="ECO:0000313" key="3">
    <source>
        <dbReference type="Proteomes" id="UP000292919"/>
    </source>
</evidence>
<dbReference type="InterPro" id="IPR011322">
    <property type="entry name" value="N-reg_PII-like_a/b"/>
</dbReference>
<dbReference type="GO" id="GO:0005507">
    <property type="term" value="F:copper ion binding"/>
    <property type="evidence" value="ECO:0007669"/>
    <property type="project" value="TreeGrafter"/>
</dbReference>
<protein>
    <submittedName>
        <fullName evidence="2">Divalent-cation tolerance protein CutA</fullName>
    </submittedName>
</protein>
<gene>
    <name evidence="2" type="ORF">EB812_04295</name>
</gene>
<dbReference type="EMBL" id="SIXC01000004">
    <property type="protein sequence ID" value="TBH80809.1"/>
    <property type="molecule type" value="Genomic_DNA"/>
</dbReference>
<dbReference type="InterPro" id="IPR015867">
    <property type="entry name" value="N-reg_PII/ATP_PRibTrfase_C"/>
</dbReference>
<dbReference type="PANTHER" id="PTHR23419">
    <property type="entry name" value="DIVALENT CATION TOLERANCE CUTA-RELATED"/>
    <property type="match status" value="1"/>
</dbReference>
<keyword evidence="3" id="KW-1185">Reference proteome</keyword>
<dbReference type="AlphaFoldDB" id="A0A6H3FC43"/>
<dbReference type="RefSeq" id="WP_118229399.1">
    <property type="nucleotide sequence ID" value="NZ_DBFBQU010000294.1"/>
</dbReference>
<comment type="caution">
    <text evidence="2">The sequence shown here is derived from an EMBL/GenBank/DDBJ whole genome shotgun (WGS) entry which is preliminary data.</text>
</comment>